<dbReference type="Proteomes" id="UP000054538">
    <property type="component" value="Unassembled WGS sequence"/>
</dbReference>
<accession>A0A0D0D1Y1</accession>
<evidence type="ECO:0000313" key="2">
    <source>
        <dbReference type="Proteomes" id="UP000054538"/>
    </source>
</evidence>
<keyword evidence="2" id="KW-1185">Reference proteome</keyword>
<dbReference type="EMBL" id="KN825684">
    <property type="protein sequence ID" value="KIK82068.1"/>
    <property type="molecule type" value="Genomic_DNA"/>
</dbReference>
<dbReference type="HOGENOM" id="CLU_1603289_0_0_1"/>
<protein>
    <submittedName>
        <fullName evidence="1">Uncharacterized protein</fullName>
    </submittedName>
</protein>
<evidence type="ECO:0000313" key="1">
    <source>
        <dbReference type="EMBL" id="KIK82068.1"/>
    </source>
</evidence>
<name>A0A0D0D1Y1_9AGAM</name>
<dbReference type="InParanoid" id="A0A0D0D1Y1"/>
<proteinExistence type="predicted"/>
<reference evidence="1 2" key="1">
    <citation type="submission" date="2014-04" db="EMBL/GenBank/DDBJ databases">
        <authorList>
            <consortium name="DOE Joint Genome Institute"/>
            <person name="Kuo A."/>
            <person name="Kohler A."/>
            <person name="Jargeat P."/>
            <person name="Nagy L.G."/>
            <person name="Floudas D."/>
            <person name="Copeland A."/>
            <person name="Barry K.W."/>
            <person name="Cichocki N."/>
            <person name="Veneault-Fourrey C."/>
            <person name="LaButti K."/>
            <person name="Lindquist E.A."/>
            <person name="Lipzen A."/>
            <person name="Lundell T."/>
            <person name="Morin E."/>
            <person name="Murat C."/>
            <person name="Sun H."/>
            <person name="Tunlid A."/>
            <person name="Henrissat B."/>
            <person name="Grigoriev I.V."/>
            <person name="Hibbett D.S."/>
            <person name="Martin F."/>
            <person name="Nordberg H.P."/>
            <person name="Cantor M.N."/>
            <person name="Hua S.X."/>
        </authorList>
    </citation>
    <scope>NUCLEOTIDE SEQUENCE [LARGE SCALE GENOMIC DNA]</scope>
    <source>
        <strain evidence="1 2">Ve08.2h10</strain>
    </source>
</reference>
<reference evidence="2" key="2">
    <citation type="submission" date="2015-01" db="EMBL/GenBank/DDBJ databases">
        <title>Evolutionary Origins and Diversification of the Mycorrhizal Mutualists.</title>
        <authorList>
            <consortium name="DOE Joint Genome Institute"/>
            <consortium name="Mycorrhizal Genomics Consortium"/>
            <person name="Kohler A."/>
            <person name="Kuo A."/>
            <person name="Nagy L.G."/>
            <person name="Floudas D."/>
            <person name="Copeland A."/>
            <person name="Barry K.W."/>
            <person name="Cichocki N."/>
            <person name="Veneault-Fourrey C."/>
            <person name="LaButti K."/>
            <person name="Lindquist E.A."/>
            <person name="Lipzen A."/>
            <person name="Lundell T."/>
            <person name="Morin E."/>
            <person name="Murat C."/>
            <person name="Riley R."/>
            <person name="Ohm R."/>
            <person name="Sun H."/>
            <person name="Tunlid A."/>
            <person name="Henrissat B."/>
            <person name="Grigoriev I.V."/>
            <person name="Hibbett D.S."/>
            <person name="Martin F."/>
        </authorList>
    </citation>
    <scope>NUCLEOTIDE SEQUENCE [LARGE SCALE GENOMIC DNA]</scope>
    <source>
        <strain evidence="2">Ve08.2h10</strain>
    </source>
</reference>
<dbReference type="AlphaFoldDB" id="A0A0D0D1Y1"/>
<gene>
    <name evidence="1" type="ORF">PAXRUDRAFT_27686</name>
</gene>
<sequence>MAEATEGYQAQYLLSEVDTVLERIIRWSHKTHHLLPHCPNQASSNPANKLCDIETMSLPLPVAVLDDCRRCEVGGTGPQAEHGCSQRDMEGGDFGVEDSASPDYVIDAETDAESTIGDITEGGEMCGHGLTCQWDHSFEHHCPPSIEEVCKALKELHLLLQPPHHD</sequence>
<organism evidence="1 2">
    <name type="scientific">Paxillus rubicundulus Ve08.2h10</name>
    <dbReference type="NCBI Taxonomy" id="930991"/>
    <lineage>
        <taxon>Eukaryota</taxon>
        <taxon>Fungi</taxon>
        <taxon>Dikarya</taxon>
        <taxon>Basidiomycota</taxon>
        <taxon>Agaricomycotina</taxon>
        <taxon>Agaricomycetes</taxon>
        <taxon>Agaricomycetidae</taxon>
        <taxon>Boletales</taxon>
        <taxon>Paxilineae</taxon>
        <taxon>Paxillaceae</taxon>
        <taxon>Paxillus</taxon>
    </lineage>
</organism>